<evidence type="ECO:0000313" key="11">
    <source>
        <dbReference type="EMBL" id="RIE05745.1"/>
    </source>
</evidence>
<dbReference type="PANTHER" id="PTHR30309:SF0">
    <property type="entry name" value="GLYCEROL-3-PHOSPHATE ACYLTRANSFERASE-RELATED"/>
    <property type="match status" value="1"/>
</dbReference>
<evidence type="ECO:0000256" key="10">
    <source>
        <dbReference type="SAM" id="Phobius"/>
    </source>
</evidence>
<dbReference type="GO" id="GO:0005886">
    <property type="term" value="C:plasma membrane"/>
    <property type="evidence" value="ECO:0007669"/>
    <property type="project" value="InterPro"/>
</dbReference>
<proteinExistence type="predicted"/>
<feature type="transmembrane region" description="Helical" evidence="10">
    <location>
        <begin position="119"/>
        <end position="140"/>
    </location>
</feature>
<dbReference type="GO" id="GO:0043772">
    <property type="term" value="F:acyl-phosphate glycerol-3-phosphate acyltransferase activity"/>
    <property type="evidence" value="ECO:0007669"/>
    <property type="project" value="InterPro"/>
</dbReference>
<keyword evidence="1" id="KW-1003">Cell membrane</keyword>
<organism evidence="11 12">
    <name type="scientific">Candidatus Cryosericum terrychapinii</name>
    <dbReference type="NCBI Taxonomy" id="2290919"/>
    <lineage>
        <taxon>Bacteria</taxon>
        <taxon>Pseudomonadati</taxon>
        <taxon>Caldisericota/Cryosericota group</taxon>
        <taxon>Candidatus Cryosericota</taxon>
        <taxon>Candidatus Cryosericia</taxon>
        <taxon>Candidatus Cryosericales</taxon>
        <taxon>Candidatus Cryosericaceae</taxon>
        <taxon>Candidatus Cryosericum</taxon>
    </lineage>
</organism>
<evidence type="ECO:0000256" key="3">
    <source>
        <dbReference type="ARBA" id="ARBA00022679"/>
    </source>
</evidence>
<gene>
    <name evidence="11" type="ORF">SMC7_06230</name>
</gene>
<dbReference type="SMART" id="SM01207">
    <property type="entry name" value="G3P_acyltransf"/>
    <property type="match status" value="1"/>
</dbReference>
<keyword evidence="4 10" id="KW-0812">Transmembrane</keyword>
<dbReference type="Pfam" id="PF02660">
    <property type="entry name" value="G3P_acyltransf"/>
    <property type="match status" value="1"/>
</dbReference>
<evidence type="ECO:0000256" key="7">
    <source>
        <dbReference type="ARBA" id="ARBA00023136"/>
    </source>
</evidence>
<accession>A0A398CSZ9</accession>
<keyword evidence="9" id="KW-1208">Phospholipid metabolism</keyword>
<feature type="transmembrane region" description="Helical" evidence="10">
    <location>
        <begin position="7"/>
        <end position="30"/>
    </location>
</feature>
<evidence type="ECO:0000256" key="5">
    <source>
        <dbReference type="ARBA" id="ARBA00022989"/>
    </source>
</evidence>
<keyword evidence="11" id="KW-0012">Acyltransferase</keyword>
<keyword evidence="8" id="KW-0594">Phospholipid biosynthesis</keyword>
<evidence type="ECO:0000256" key="8">
    <source>
        <dbReference type="ARBA" id="ARBA00023209"/>
    </source>
</evidence>
<dbReference type="GO" id="GO:0008654">
    <property type="term" value="P:phospholipid biosynthetic process"/>
    <property type="evidence" value="ECO:0007669"/>
    <property type="project" value="UniProtKB-KW"/>
</dbReference>
<feature type="transmembrane region" description="Helical" evidence="10">
    <location>
        <begin position="147"/>
        <end position="166"/>
    </location>
</feature>
<keyword evidence="7 10" id="KW-0472">Membrane</keyword>
<keyword evidence="3 11" id="KW-0808">Transferase</keyword>
<feature type="transmembrane region" description="Helical" evidence="10">
    <location>
        <begin position="80"/>
        <end position="99"/>
    </location>
</feature>
<keyword evidence="2" id="KW-0444">Lipid biosynthesis</keyword>
<feature type="transmembrane region" description="Helical" evidence="10">
    <location>
        <begin position="172"/>
        <end position="190"/>
    </location>
</feature>
<evidence type="ECO:0000256" key="1">
    <source>
        <dbReference type="ARBA" id="ARBA00022475"/>
    </source>
</evidence>
<dbReference type="PANTHER" id="PTHR30309">
    <property type="entry name" value="INNER MEMBRANE PROTEIN YGIH"/>
    <property type="match status" value="1"/>
</dbReference>
<dbReference type="EMBL" id="QXIS01000033">
    <property type="protein sequence ID" value="RIE05745.1"/>
    <property type="molecule type" value="Genomic_DNA"/>
</dbReference>
<evidence type="ECO:0000313" key="12">
    <source>
        <dbReference type="Proteomes" id="UP000266328"/>
    </source>
</evidence>
<comment type="caution">
    <text evidence="11">The sequence shown here is derived from an EMBL/GenBank/DDBJ whole genome shotgun (WGS) entry which is preliminary data.</text>
</comment>
<dbReference type="OrthoDB" id="9777124at2"/>
<keyword evidence="5 10" id="KW-1133">Transmembrane helix</keyword>
<dbReference type="AlphaFoldDB" id="A0A398CSZ9"/>
<dbReference type="Proteomes" id="UP000266328">
    <property type="component" value="Unassembled WGS sequence"/>
</dbReference>
<feature type="transmembrane region" description="Helical" evidence="10">
    <location>
        <begin position="50"/>
        <end position="73"/>
    </location>
</feature>
<keyword evidence="12" id="KW-1185">Reference proteome</keyword>
<sequence length="225" mass="25097">MNIWLKYGALVLTSYLWGSICWGLVLSFLVKHEDIRLKDNPGVSGSVRQYGWGYGLTVGLLDVMKGYVLSLVLHSMSIPSWVPIVSFTAVIVGHNWPVFFQFRGGGGVATTLGILLQGYPVAILWALPFAAIAGVIWKLVPRIKAKVHFSPFISAIGAVPAAIWIVLHKPWYPDYVIVVALAASVLIKGNQFHVRAQRQRLRNYANGMRDRFMDHYRDNNLPPTP</sequence>
<keyword evidence="6" id="KW-0443">Lipid metabolism</keyword>
<evidence type="ECO:0000256" key="4">
    <source>
        <dbReference type="ARBA" id="ARBA00022692"/>
    </source>
</evidence>
<protein>
    <submittedName>
        <fullName evidence="11">Glycerol-3-phosphate acyltransferase</fullName>
    </submittedName>
</protein>
<evidence type="ECO:0000256" key="9">
    <source>
        <dbReference type="ARBA" id="ARBA00023264"/>
    </source>
</evidence>
<dbReference type="RefSeq" id="WP_119089489.1">
    <property type="nucleotide sequence ID" value="NZ_QXIS01000033.1"/>
</dbReference>
<reference evidence="11 12" key="1">
    <citation type="submission" date="2018-09" db="EMBL/GenBank/DDBJ databases">
        <title>Discovery and Ecogenomic Context for Candidatus Cryosericales, a Global Caldiserica Order Active in Thawing Permafrost.</title>
        <authorList>
            <person name="Martinez M.A."/>
            <person name="Woodcroft B.J."/>
            <person name="Ignacio Espinoza J.C."/>
            <person name="Zayed A."/>
            <person name="Singleton C.M."/>
            <person name="Boyd J."/>
            <person name="Li Y.-F."/>
            <person name="Purvine S."/>
            <person name="Maughan H."/>
            <person name="Hodgkins S.B."/>
            <person name="Anderson D."/>
            <person name="Sederholm M."/>
            <person name="Temperton B."/>
            <person name="Saleska S.R."/>
            <person name="Tyson G.W."/>
            <person name="Rich V.I."/>
        </authorList>
    </citation>
    <scope>NUCLEOTIDE SEQUENCE [LARGE SCALE GENOMIC DNA]</scope>
    <source>
        <strain evidence="11 12">SMC7</strain>
    </source>
</reference>
<name>A0A398CSZ9_9BACT</name>
<evidence type="ECO:0000256" key="2">
    <source>
        <dbReference type="ARBA" id="ARBA00022516"/>
    </source>
</evidence>
<dbReference type="InterPro" id="IPR003811">
    <property type="entry name" value="G3P_acylTferase_PlsY"/>
</dbReference>
<evidence type="ECO:0000256" key="6">
    <source>
        <dbReference type="ARBA" id="ARBA00023098"/>
    </source>
</evidence>